<dbReference type="Pfam" id="PF00999">
    <property type="entry name" value="Na_H_Exchanger"/>
    <property type="match status" value="1"/>
</dbReference>
<evidence type="ECO:0000256" key="7">
    <source>
        <dbReference type="ARBA" id="ARBA00023065"/>
    </source>
</evidence>
<dbReference type="GO" id="GO:0006813">
    <property type="term" value="P:potassium ion transport"/>
    <property type="evidence" value="ECO:0007669"/>
    <property type="project" value="InterPro"/>
</dbReference>
<evidence type="ECO:0000313" key="13">
    <source>
        <dbReference type="Proteomes" id="UP000050378"/>
    </source>
</evidence>
<feature type="transmembrane region" description="Helical" evidence="9">
    <location>
        <begin position="304"/>
        <end position="328"/>
    </location>
</feature>
<dbReference type="Gene3D" id="1.20.1530.20">
    <property type="match status" value="1"/>
</dbReference>
<evidence type="ECO:0000313" key="14">
    <source>
        <dbReference type="Proteomes" id="UP001377972"/>
    </source>
</evidence>
<proteinExistence type="inferred from homology"/>
<dbReference type="Proteomes" id="UP001377972">
    <property type="component" value="Unassembled WGS sequence"/>
</dbReference>
<keyword evidence="4" id="KW-0050">Antiport</keyword>
<evidence type="ECO:0000259" key="10">
    <source>
        <dbReference type="PROSITE" id="PS51201"/>
    </source>
</evidence>
<dbReference type="EMBL" id="JAQPZS010000018">
    <property type="protein sequence ID" value="MEJ6497628.1"/>
    <property type="molecule type" value="Genomic_DNA"/>
</dbReference>
<sequence>MELIYFATAFVFGFAIYQLKLPPLIGFLLAGFALNLYGYKTTELLNTLANLGVTLLLFSIGLKLKVSNLMKPQVWAPASMHIVLSSTLFSGFMLLLGALALPLFSELTWQSALLVGFAFSFSSTVFAVKVLEERGEMASLHGKIAIGILVMQDIFAVIFLAISTGKAPNMWALALLVGLPILRPVMFWVLNRSKHGELLPLFGFFFALVLGYQAFEFAGLKGDLGALIIGMMFASHKKAGELSKSLLNLKDVLLVGFFLNIGLNAELTSHAVIVALIIILVLPLKVALYYVLTNAFKLRARTSLLSAFSLANYSEFGLIVCAVAATSNLITSEWLAVMAIAVSITFVLASPLNKRSNEIYVKIEHWLLKFESDSRLAEELPVNLNDTKIVIFGMGRIGTGAYETISQTHPNLVAGIDIKPDVVEKHIKRGRRVLLADATDPDFWQRVNHSHVGMVMLAMPKHMQNIFALEQLRASGYQGQVTAIANYPDQQKELEDMGVDSTYNFYLEAGSGFAEHVKQKLFS</sequence>
<keyword evidence="7" id="KW-0406">Ion transport</keyword>
<feature type="transmembrane region" description="Helical" evidence="9">
    <location>
        <begin position="144"/>
        <end position="164"/>
    </location>
</feature>
<dbReference type="Proteomes" id="UP000050378">
    <property type="component" value="Unassembled WGS sequence"/>
</dbReference>
<comment type="subcellular location">
    <subcellularLocation>
        <location evidence="1">Membrane</location>
        <topology evidence="1">Multi-pass membrane protein</topology>
    </subcellularLocation>
</comment>
<evidence type="ECO:0000313" key="12">
    <source>
        <dbReference type="EMBL" id="MEJ6497628.1"/>
    </source>
</evidence>
<dbReference type="InterPro" id="IPR036291">
    <property type="entry name" value="NAD(P)-bd_dom_sf"/>
</dbReference>
<dbReference type="SUPFAM" id="SSF51735">
    <property type="entry name" value="NAD(P)-binding Rossmann-fold domains"/>
    <property type="match status" value="1"/>
</dbReference>
<comment type="caution">
    <text evidence="11">The sequence shown here is derived from an EMBL/GenBank/DDBJ whole genome shotgun (WGS) entry which is preliminary data.</text>
</comment>
<dbReference type="GO" id="GO:1902600">
    <property type="term" value="P:proton transmembrane transport"/>
    <property type="evidence" value="ECO:0007669"/>
    <property type="project" value="InterPro"/>
</dbReference>
<dbReference type="AlphaFoldDB" id="A0A0P7E5D1"/>
<evidence type="ECO:0000256" key="1">
    <source>
        <dbReference type="ARBA" id="ARBA00004141"/>
    </source>
</evidence>
<keyword evidence="6 9" id="KW-1133">Transmembrane helix</keyword>
<feature type="transmembrane region" description="Helical" evidence="9">
    <location>
        <begin position="334"/>
        <end position="352"/>
    </location>
</feature>
<dbReference type="PROSITE" id="PS51201">
    <property type="entry name" value="RCK_N"/>
    <property type="match status" value="1"/>
</dbReference>
<feature type="transmembrane region" description="Helical" evidence="9">
    <location>
        <begin position="82"/>
        <end position="105"/>
    </location>
</feature>
<evidence type="ECO:0000256" key="5">
    <source>
        <dbReference type="ARBA" id="ARBA00022692"/>
    </source>
</evidence>
<name>A0A0P7E5D1_9GAMM</name>
<accession>A0A0P7E5D1</accession>
<keyword evidence="5 9" id="KW-0812">Transmembrane</keyword>
<gene>
    <name evidence="11" type="ORF">AOG27_04080</name>
    <name evidence="12" type="ORF">PQI24_16395</name>
</gene>
<keyword evidence="3" id="KW-0813">Transport</keyword>
<dbReference type="GO" id="GO:0015297">
    <property type="term" value="F:antiporter activity"/>
    <property type="evidence" value="ECO:0007669"/>
    <property type="project" value="UniProtKB-KW"/>
</dbReference>
<dbReference type="EMBL" id="LJTC01000002">
    <property type="protein sequence ID" value="KPM84953.1"/>
    <property type="molecule type" value="Genomic_DNA"/>
</dbReference>
<reference evidence="11 13" key="1">
    <citation type="submission" date="2015-09" db="EMBL/GenBank/DDBJ databases">
        <title>Draft Genome Sequence of Pseudoalteromonas lipolytica UCD-48B.</title>
        <authorList>
            <person name="Krusor M."/>
            <person name="Coil D.A."/>
            <person name="Lang J.M."/>
            <person name="Eisen J.A."/>
            <person name="Alexiev A."/>
        </authorList>
    </citation>
    <scope>NUCLEOTIDE SEQUENCE [LARGE SCALE GENOMIC DNA]</scope>
    <source>
        <strain evidence="11 13">UCD-48B</strain>
    </source>
</reference>
<dbReference type="STRING" id="570156.AOG27_04080"/>
<dbReference type="GO" id="GO:0016020">
    <property type="term" value="C:membrane"/>
    <property type="evidence" value="ECO:0007669"/>
    <property type="project" value="UniProtKB-SubCell"/>
</dbReference>
<evidence type="ECO:0000256" key="9">
    <source>
        <dbReference type="SAM" id="Phobius"/>
    </source>
</evidence>
<organism evidence="11 13">
    <name type="scientific">Pseudoalteromonas lipolytica</name>
    <dbReference type="NCBI Taxonomy" id="570156"/>
    <lineage>
        <taxon>Bacteria</taxon>
        <taxon>Pseudomonadati</taxon>
        <taxon>Pseudomonadota</taxon>
        <taxon>Gammaproteobacteria</taxon>
        <taxon>Alteromonadales</taxon>
        <taxon>Pseudoalteromonadaceae</taxon>
        <taxon>Pseudoalteromonas</taxon>
    </lineage>
</organism>
<dbReference type="InterPro" id="IPR003148">
    <property type="entry name" value="RCK_N"/>
</dbReference>
<dbReference type="OrthoDB" id="3418949at2"/>
<dbReference type="PANTHER" id="PTHR42751:SF1">
    <property type="entry name" value="CATION_PROTON ANTIPORTER YBAL-RELATED"/>
    <property type="match status" value="1"/>
</dbReference>
<evidence type="ECO:0000256" key="6">
    <source>
        <dbReference type="ARBA" id="ARBA00022989"/>
    </source>
</evidence>
<evidence type="ECO:0000256" key="4">
    <source>
        <dbReference type="ARBA" id="ARBA00022449"/>
    </source>
</evidence>
<feature type="transmembrane region" description="Helical" evidence="9">
    <location>
        <begin position="271"/>
        <end position="292"/>
    </location>
</feature>
<dbReference type="RefSeq" id="WP_054551712.1">
    <property type="nucleotide sequence ID" value="NZ_JAQPZS010000018.1"/>
</dbReference>
<dbReference type="PANTHER" id="PTHR42751">
    <property type="entry name" value="SODIUM/HYDROGEN EXCHANGER FAMILY/TRKA DOMAIN PROTEIN"/>
    <property type="match status" value="1"/>
</dbReference>
<evidence type="ECO:0000256" key="8">
    <source>
        <dbReference type="ARBA" id="ARBA00023136"/>
    </source>
</evidence>
<dbReference type="InterPro" id="IPR006153">
    <property type="entry name" value="Cation/H_exchanger_TM"/>
</dbReference>
<keyword evidence="14" id="KW-1185">Reference proteome</keyword>
<feature type="transmembrane region" description="Helical" evidence="9">
    <location>
        <begin position="111"/>
        <end position="132"/>
    </location>
</feature>
<comment type="similarity">
    <text evidence="2">Belongs to the monovalent cation:proton antiporter 2 (CPA2) transporter (TC 2.A.37) family.</text>
</comment>
<dbReference type="InterPro" id="IPR038770">
    <property type="entry name" value="Na+/solute_symporter_sf"/>
</dbReference>
<dbReference type="Gene3D" id="3.40.50.720">
    <property type="entry name" value="NAD(P)-binding Rossmann-like Domain"/>
    <property type="match status" value="1"/>
</dbReference>
<evidence type="ECO:0000313" key="11">
    <source>
        <dbReference type="EMBL" id="KPM84953.1"/>
    </source>
</evidence>
<reference evidence="12 14" key="2">
    <citation type="submission" date="2023-01" db="EMBL/GenBank/DDBJ databases">
        <title>Trichodesmium-associated heterotrophic epibiont bacteria.</title>
        <authorList>
            <person name="Cleveland C.S."/>
            <person name="Webb E.A."/>
        </authorList>
    </citation>
    <scope>NUCLEOTIDE SEQUENCE [LARGE SCALE GENOMIC DNA]</scope>
    <source>
        <strain evidence="12 14">USCH2</strain>
    </source>
</reference>
<protein>
    <submittedName>
        <fullName evidence="12">Cation:proton antiporter</fullName>
    </submittedName>
    <submittedName>
        <fullName evidence="11">Potassium transporter Kef</fullName>
    </submittedName>
</protein>
<evidence type="ECO:0000256" key="2">
    <source>
        <dbReference type="ARBA" id="ARBA00005551"/>
    </source>
</evidence>
<feature type="domain" description="RCK N-terminal" evidence="10">
    <location>
        <begin position="386"/>
        <end position="508"/>
    </location>
</feature>
<feature type="transmembrane region" description="Helical" evidence="9">
    <location>
        <begin position="196"/>
        <end position="212"/>
    </location>
</feature>
<evidence type="ECO:0000256" key="3">
    <source>
        <dbReference type="ARBA" id="ARBA00022448"/>
    </source>
</evidence>
<feature type="transmembrane region" description="Helical" evidence="9">
    <location>
        <begin position="170"/>
        <end position="189"/>
    </location>
</feature>
<dbReference type="Pfam" id="PF02254">
    <property type="entry name" value="TrkA_N"/>
    <property type="match status" value="1"/>
</dbReference>
<keyword evidence="8 9" id="KW-0472">Membrane</keyword>
<feature type="transmembrane region" description="Helical" evidence="9">
    <location>
        <begin position="44"/>
        <end position="62"/>
    </location>
</feature>
<dbReference type="PATRIC" id="fig|570156.3.peg.798"/>